<feature type="compositionally biased region" description="Basic and acidic residues" evidence="1">
    <location>
        <begin position="99"/>
        <end position="122"/>
    </location>
</feature>
<organism evidence="2 3">
    <name type="scientific">Austropuccinia psidii MF-1</name>
    <dbReference type="NCBI Taxonomy" id="1389203"/>
    <lineage>
        <taxon>Eukaryota</taxon>
        <taxon>Fungi</taxon>
        <taxon>Dikarya</taxon>
        <taxon>Basidiomycota</taxon>
        <taxon>Pucciniomycotina</taxon>
        <taxon>Pucciniomycetes</taxon>
        <taxon>Pucciniales</taxon>
        <taxon>Sphaerophragmiaceae</taxon>
        <taxon>Austropuccinia</taxon>
    </lineage>
</organism>
<feature type="compositionally biased region" description="Basic residues" evidence="1">
    <location>
        <begin position="144"/>
        <end position="162"/>
    </location>
</feature>
<dbReference type="AlphaFoldDB" id="A0A9Q3BFG3"/>
<accession>A0A9Q3BFG3</accession>
<sequence>MEDTRTSTRNFENLLESLGADINVIPSFRNEYFLTGNSGDLPVSAQKLVYGSKAAGVGTSVKSLGRDHDLLSSNKGVLGPRKDRRPFEGLDTHLLQRTSPEDKALVEKPKNFVRGPEEKVGPKEGQQPSGSSASLHKQESSSKSAKKGKQAQRAIRKQRKRLRERESPSGTNLNHRSTEFK</sequence>
<feature type="region of interest" description="Disordered" evidence="1">
    <location>
        <begin position="64"/>
        <end position="181"/>
    </location>
</feature>
<name>A0A9Q3BFG3_9BASI</name>
<evidence type="ECO:0000256" key="1">
    <source>
        <dbReference type="SAM" id="MobiDB-lite"/>
    </source>
</evidence>
<dbReference type="EMBL" id="AVOT02000673">
    <property type="protein sequence ID" value="MBW0463986.1"/>
    <property type="molecule type" value="Genomic_DNA"/>
</dbReference>
<evidence type="ECO:0000313" key="2">
    <source>
        <dbReference type="EMBL" id="MBW0463986.1"/>
    </source>
</evidence>
<proteinExistence type="predicted"/>
<keyword evidence="3" id="KW-1185">Reference proteome</keyword>
<dbReference type="Proteomes" id="UP000765509">
    <property type="component" value="Unassembled WGS sequence"/>
</dbReference>
<gene>
    <name evidence="2" type="ORF">O181_003701</name>
</gene>
<comment type="caution">
    <text evidence="2">The sequence shown here is derived from an EMBL/GenBank/DDBJ whole genome shotgun (WGS) entry which is preliminary data.</text>
</comment>
<feature type="compositionally biased region" description="Polar residues" evidence="1">
    <location>
        <begin position="126"/>
        <end position="135"/>
    </location>
</feature>
<protein>
    <submittedName>
        <fullName evidence="2">Uncharacterized protein</fullName>
    </submittedName>
</protein>
<reference evidence="2" key="1">
    <citation type="submission" date="2021-03" db="EMBL/GenBank/DDBJ databases">
        <title>Draft genome sequence of rust myrtle Austropuccinia psidii MF-1, a brazilian biotype.</title>
        <authorList>
            <person name="Quecine M.C."/>
            <person name="Pachon D.M.R."/>
            <person name="Bonatelli M.L."/>
            <person name="Correr F.H."/>
            <person name="Franceschini L.M."/>
            <person name="Leite T.F."/>
            <person name="Margarido G.R.A."/>
            <person name="Almeida C.A."/>
            <person name="Ferrarezi J.A."/>
            <person name="Labate C.A."/>
        </authorList>
    </citation>
    <scope>NUCLEOTIDE SEQUENCE</scope>
    <source>
        <strain evidence="2">MF-1</strain>
    </source>
</reference>
<evidence type="ECO:0000313" key="3">
    <source>
        <dbReference type="Proteomes" id="UP000765509"/>
    </source>
</evidence>